<dbReference type="InterPro" id="IPR043129">
    <property type="entry name" value="ATPase_NBD"/>
</dbReference>
<dbReference type="CDD" id="cd24100">
    <property type="entry name" value="ASKHA_NBD_MJ1051-like_N"/>
    <property type="match status" value="1"/>
</dbReference>
<dbReference type="Gene3D" id="3.30.420.40">
    <property type="match status" value="2"/>
</dbReference>
<evidence type="ECO:0000256" key="1">
    <source>
        <dbReference type="ARBA" id="ARBA00006129"/>
    </source>
</evidence>
<evidence type="ECO:0000313" key="4">
    <source>
        <dbReference type="EMBL" id="AXI59655.1"/>
    </source>
</evidence>
<comment type="similarity">
    <text evidence="1">Belongs to the NodU/CmcH family.</text>
</comment>
<dbReference type="InterPro" id="IPR031730">
    <property type="entry name" value="Carbam_trans_C"/>
</dbReference>
<proteinExistence type="inferred from homology"/>
<dbReference type="GO" id="GO:0016740">
    <property type="term" value="F:transferase activity"/>
    <property type="evidence" value="ECO:0007669"/>
    <property type="project" value="UniProtKB-KW"/>
</dbReference>
<dbReference type="PANTHER" id="PTHR34847">
    <property type="entry name" value="NODULATION PROTEIN U"/>
    <property type="match status" value="1"/>
</dbReference>
<dbReference type="Proteomes" id="UP000253720">
    <property type="component" value="Chromosome"/>
</dbReference>
<dbReference type="PANTHER" id="PTHR34847:SF1">
    <property type="entry name" value="NODULATION PROTEIN U"/>
    <property type="match status" value="1"/>
</dbReference>
<evidence type="ECO:0000259" key="2">
    <source>
        <dbReference type="Pfam" id="PF02543"/>
    </source>
</evidence>
<accession>A0A345RK39</accession>
<dbReference type="EMBL" id="CP029608">
    <property type="protein sequence ID" value="AXI59655.1"/>
    <property type="molecule type" value="Genomic_DNA"/>
</dbReference>
<dbReference type="SUPFAM" id="SSF53067">
    <property type="entry name" value="Actin-like ATPase domain"/>
    <property type="match status" value="1"/>
</dbReference>
<dbReference type="AlphaFoldDB" id="A0A345RK39"/>
<keyword evidence="5" id="KW-1185">Reference proteome</keyword>
<sequence>MVILGITNNDLSGACLVRDGQILSAVSEERFTRIKDHKIWPAKSIEFVLSQAGVSLEDVDYVAYGWNAGFNADKHLELYFDRIVEEVRNNPEGLTQFRQRVTDEVRNDKEKRAEFDQYIAANGLLGKAYYIDHHECHALGAYVCSPFDEALTLTCDGRGDFQSLTVTWYSPTETTVLQRETSIDSLGYFYGRITHLLGYKPNRHEGKVTGLAAFGDPQKLLGVMQQMIRFEDGRIKASCGDLFVPSYNNYSESLETLFSRETPEDIAAAVQRHSEDLLVAVVKHHLEQRGSTNLCLAGGVFGNVKLNQRLREIPGVKNVYVLPCMGDGGLALAAAVGAAYLENGTRFKNPVMTLGPDSRSVSQNINLIHRDYPELGYHTPSNIIDVLTDALMENQVLGMFKGKMEFGPRSLCNRSIVYHAQDGEVNDWLNKRMHRTEFMPFGPVTAIEQAAACYVGWDEDQVAADTMTMTYDCHPQFSEASPAVVHIDGTARPQIIRPERDAFMHRLLNAWHERTGQAALINTSFNRHEEPIVCSPQDALDALKEGMVDLVVMSESLIVWRKGKNSFTQQRFE</sequence>
<dbReference type="RefSeq" id="WP_114881347.1">
    <property type="nucleotide sequence ID" value="NZ_CP029608.1"/>
</dbReference>
<dbReference type="KEGG" id="pke:DLD99_03965"/>
<evidence type="ECO:0000313" key="5">
    <source>
        <dbReference type="Proteomes" id="UP000253720"/>
    </source>
</evidence>
<keyword evidence="4" id="KW-0808">Transferase</keyword>
<dbReference type="Pfam" id="PF16861">
    <property type="entry name" value="Carbam_trans_C"/>
    <property type="match status" value="1"/>
</dbReference>
<dbReference type="InterPro" id="IPR003696">
    <property type="entry name" value="Carbtransf_dom"/>
</dbReference>
<name>A0A345RK39_9PSED</name>
<dbReference type="Gene3D" id="3.90.870.20">
    <property type="entry name" value="Carbamoyltransferase, C-terminal domain"/>
    <property type="match status" value="1"/>
</dbReference>
<dbReference type="Pfam" id="PF02543">
    <property type="entry name" value="Carbam_trans_N"/>
    <property type="match status" value="1"/>
</dbReference>
<feature type="domain" description="Carbamoyltransferase" evidence="2">
    <location>
        <begin position="3"/>
        <end position="336"/>
    </location>
</feature>
<protein>
    <submittedName>
        <fullName evidence="4">Carbamoyl transferase</fullName>
    </submittedName>
</protein>
<organism evidence="4 5">
    <name type="scientific">Pseudomonas kribbensis</name>
    <dbReference type="NCBI Taxonomy" id="1628086"/>
    <lineage>
        <taxon>Bacteria</taxon>
        <taxon>Pseudomonadati</taxon>
        <taxon>Pseudomonadota</taxon>
        <taxon>Gammaproteobacteria</taxon>
        <taxon>Pseudomonadales</taxon>
        <taxon>Pseudomonadaceae</taxon>
        <taxon>Pseudomonas</taxon>
    </lineage>
</organism>
<evidence type="ECO:0000259" key="3">
    <source>
        <dbReference type="Pfam" id="PF16861"/>
    </source>
</evidence>
<dbReference type="InterPro" id="IPR038152">
    <property type="entry name" value="Carbam_trans_C_sf"/>
</dbReference>
<feature type="domain" description="Carbamoyltransferase C-terminal" evidence="3">
    <location>
        <begin position="389"/>
        <end position="558"/>
    </location>
</feature>
<reference evidence="4 5" key="1">
    <citation type="submission" date="2018-05" db="EMBL/GenBank/DDBJ databases">
        <title>Complete genome sequence of Pseudomonas kribbensis 46-2(T).</title>
        <authorList>
            <person name="Jeong H."/>
            <person name="Lee S.-G."/>
            <person name="Rha E."/>
            <person name="Kim H."/>
        </authorList>
    </citation>
    <scope>NUCLEOTIDE SEQUENCE [LARGE SCALE GENOMIC DNA]</scope>
    <source>
        <strain evidence="4 5">46-2</strain>
    </source>
</reference>
<dbReference type="InterPro" id="IPR051338">
    <property type="entry name" value="NodU/CmcH_Carbamoyltrnsfr"/>
</dbReference>
<gene>
    <name evidence="4" type="ORF">DLD99_03965</name>
</gene>